<dbReference type="eggNOG" id="ENOG5030DH7">
    <property type="taxonomic scope" value="Bacteria"/>
</dbReference>
<dbReference type="EMBL" id="BANX01000008">
    <property type="protein sequence ID" value="GAC67588.1"/>
    <property type="molecule type" value="Genomic_DNA"/>
</dbReference>
<keyword evidence="2" id="KW-1185">Reference proteome</keyword>
<sequence>MATLVTSDELDINLLFSDPVQDVLLYLQEVVRQREPLGILTGEENLGIIVNLANIAQVTIVEHDDSEPDEDDKLTLVISIAEIRSEAHK</sequence>
<proteinExistence type="predicted"/>
<dbReference type="RefSeq" id="WP_007618901.1">
    <property type="nucleotide sequence ID" value="NZ_BANX01000008.1"/>
</dbReference>
<evidence type="ECO:0000313" key="1">
    <source>
        <dbReference type="EMBL" id="GAC67588.1"/>
    </source>
</evidence>
<dbReference type="AlphaFoldDB" id="M0QG76"/>
<accession>M0QG76</accession>
<evidence type="ECO:0000313" key="2">
    <source>
        <dbReference type="Proteomes" id="UP000011666"/>
    </source>
</evidence>
<dbReference type="OrthoDB" id="4377635at2"/>
<reference evidence="1 2" key="1">
    <citation type="submission" date="2013-01" db="EMBL/GenBank/DDBJ databases">
        <title>Whole genome shotgun sequence of Gordonia soli NBRC 108243.</title>
        <authorList>
            <person name="Isaki-Nakamura S."/>
            <person name="Hosoyama A."/>
            <person name="Tsuchikane K."/>
            <person name="Ando Y."/>
            <person name="Baba S."/>
            <person name="Ohji S."/>
            <person name="Hamada M."/>
            <person name="Tamura T."/>
            <person name="Yamazoe A."/>
            <person name="Yamazaki S."/>
            <person name="Fujita N."/>
        </authorList>
    </citation>
    <scope>NUCLEOTIDE SEQUENCE [LARGE SCALE GENOMIC DNA]</scope>
    <source>
        <strain evidence="1 2">NBRC 108243</strain>
    </source>
</reference>
<protein>
    <submittedName>
        <fullName evidence="1">Uncharacterized protein</fullName>
    </submittedName>
</protein>
<comment type="caution">
    <text evidence="1">The sequence shown here is derived from an EMBL/GenBank/DDBJ whole genome shotgun (WGS) entry which is preliminary data.</text>
</comment>
<name>M0QG76_9ACTN</name>
<organism evidence="1 2">
    <name type="scientific">Gordonia soli NBRC 108243</name>
    <dbReference type="NCBI Taxonomy" id="1223545"/>
    <lineage>
        <taxon>Bacteria</taxon>
        <taxon>Bacillati</taxon>
        <taxon>Actinomycetota</taxon>
        <taxon>Actinomycetes</taxon>
        <taxon>Mycobacteriales</taxon>
        <taxon>Gordoniaceae</taxon>
        <taxon>Gordonia</taxon>
    </lineage>
</organism>
<dbReference type="Proteomes" id="UP000011666">
    <property type="component" value="Unassembled WGS sequence"/>
</dbReference>
<gene>
    <name evidence="1" type="ORF">GS4_08_01730</name>
</gene>